<accession>A0A165M2J8</accession>
<keyword evidence="3" id="KW-1185">Reference proteome</keyword>
<sequence>MLVGRSPPTSRPTSPCRRSQPASAAITWRQRSTSPRSPLPSRSVTAPRPLVLDTFGSATTLEHRVVETVSSHTLGSSVASHSASAGVKSVSDGACASSNERVPTARSSALCVPAGRTASSRP</sequence>
<feature type="compositionally biased region" description="Polar residues" evidence="1">
    <location>
        <begin position="96"/>
        <end position="107"/>
    </location>
</feature>
<feature type="region of interest" description="Disordered" evidence="1">
    <location>
        <begin position="1"/>
        <end position="47"/>
    </location>
</feature>
<feature type="compositionally biased region" description="Low complexity" evidence="1">
    <location>
        <begin position="31"/>
        <end position="43"/>
    </location>
</feature>
<feature type="compositionally biased region" description="Low complexity" evidence="1">
    <location>
        <begin position="1"/>
        <end position="19"/>
    </location>
</feature>
<dbReference type="EMBL" id="KV425916">
    <property type="protein sequence ID" value="KZV98672.1"/>
    <property type="molecule type" value="Genomic_DNA"/>
</dbReference>
<proteinExistence type="predicted"/>
<evidence type="ECO:0000313" key="3">
    <source>
        <dbReference type="Proteomes" id="UP000077266"/>
    </source>
</evidence>
<feature type="compositionally biased region" description="Low complexity" evidence="1">
    <location>
        <begin position="80"/>
        <end position="91"/>
    </location>
</feature>
<dbReference type="InParanoid" id="A0A165M2J8"/>
<organism evidence="2 3">
    <name type="scientific">Exidia glandulosa HHB12029</name>
    <dbReference type="NCBI Taxonomy" id="1314781"/>
    <lineage>
        <taxon>Eukaryota</taxon>
        <taxon>Fungi</taxon>
        <taxon>Dikarya</taxon>
        <taxon>Basidiomycota</taxon>
        <taxon>Agaricomycotina</taxon>
        <taxon>Agaricomycetes</taxon>
        <taxon>Auriculariales</taxon>
        <taxon>Exidiaceae</taxon>
        <taxon>Exidia</taxon>
    </lineage>
</organism>
<dbReference type="Proteomes" id="UP000077266">
    <property type="component" value="Unassembled WGS sequence"/>
</dbReference>
<protein>
    <submittedName>
        <fullName evidence="2">Uncharacterized protein</fullName>
    </submittedName>
</protein>
<evidence type="ECO:0000313" key="2">
    <source>
        <dbReference type="EMBL" id="KZV98672.1"/>
    </source>
</evidence>
<dbReference type="AlphaFoldDB" id="A0A165M2J8"/>
<feature type="region of interest" description="Disordered" evidence="1">
    <location>
        <begin position="80"/>
        <end position="107"/>
    </location>
</feature>
<evidence type="ECO:0000256" key="1">
    <source>
        <dbReference type="SAM" id="MobiDB-lite"/>
    </source>
</evidence>
<reference evidence="2 3" key="1">
    <citation type="journal article" date="2016" name="Mol. Biol. Evol.">
        <title>Comparative Genomics of Early-Diverging Mushroom-Forming Fungi Provides Insights into the Origins of Lignocellulose Decay Capabilities.</title>
        <authorList>
            <person name="Nagy L.G."/>
            <person name="Riley R."/>
            <person name="Tritt A."/>
            <person name="Adam C."/>
            <person name="Daum C."/>
            <person name="Floudas D."/>
            <person name="Sun H."/>
            <person name="Yadav J.S."/>
            <person name="Pangilinan J."/>
            <person name="Larsson K.H."/>
            <person name="Matsuura K."/>
            <person name="Barry K."/>
            <person name="Labutti K."/>
            <person name="Kuo R."/>
            <person name="Ohm R.A."/>
            <person name="Bhattacharya S.S."/>
            <person name="Shirouzu T."/>
            <person name="Yoshinaga Y."/>
            <person name="Martin F.M."/>
            <person name="Grigoriev I.V."/>
            <person name="Hibbett D.S."/>
        </authorList>
    </citation>
    <scope>NUCLEOTIDE SEQUENCE [LARGE SCALE GENOMIC DNA]</scope>
    <source>
        <strain evidence="2 3">HHB12029</strain>
    </source>
</reference>
<gene>
    <name evidence="2" type="ORF">EXIGLDRAFT_727383</name>
</gene>
<name>A0A165M2J8_EXIGL</name>